<accession>A0AAY4EV30</accession>
<feature type="compositionally biased region" description="Polar residues" evidence="7">
    <location>
        <begin position="1305"/>
        <end position="1330"/>
    </location>
</feature>
<feature type="coiled-coil region" evidence="6">
    <location>
        <begin position="245"/>
        <end position="406"/>
    </location>
</feature>
<dbReference type="GO" id="GO:0008017">
    <property type="term" value="F:microtubule binding"/>
    <property type="evidence" value="ECO:0007669"/>
    <property type="project" value="TreeGrafter"/>
</dbReference>
<keyword evidence="10" id="KW-1185">Reference proteome</keyword>
<feature type="region of interest" description="Disordered" evidence="7">
    <location>
        <begin position="1371"/>
        <end position="1409"/>
    </location>
</feature>
<feature type="compositionally biased region" description="Basic and acidic residues" evidence="7">
    <location>
        <begin position="1280"/>
        <end position="1304"/>
    </location>
</feature>
<dbReference type="FunFam" id="1.10.418.10:FF:000035">
    <property type="entry name" value="girdin isoform X1"/>
    <property type="match status" value="1"/>
</dbReference>
<comment type="similarity">
    <text evidence="5">Belongs to the CCDC88 family.</text>
</comment>
<dbReference type="GO" id="GO:0031122">
    <property type="term" value="P:cytoplasmic microtubule organization"/>
    <property type="evidence" value="ECO:0007669"/>
    <property type="project" value="TreeGrafter"/>
</dbReference>
<reference evidence="9 10" key="1">
    <citation type="submission" date="2020-06" db="EMBL/GenBank/DDBJ databases">
        <authorList>
            <consortium name="Wellcome Sanger Institute Data Sharing"/>
        </authorList>
    </citation>
    <scope>NUCLEOTIDE SEQUENCE [LARGE SCALE GENOMIC DNA]</scope>
</reference>
<dbReference type="GO" id="GO:0051959">
    <property type="term" value="F:dynein light intermediate chain binding"/>
    <property type="evidence" value="ECO:0007669"/>
    <property type="project" value="TreeGrafter"/>
</dbReference>
<feature type="region of interest" description="Disordered" evidence="7">
    <location>
        <begin position="1424"/>
        <end position="1652"/>
    </location>
</feature>
<evidence type="ECO:0000313" key="10">
    <source>
        <dbReference type="Proteomes" id="UP000694580"/>
    </source>
</evidence>
<feature type="compositionally biased region" description="Polar residues" evidence="7">
    <location>
        <begin position="1620"/>
        <end position="1631"/>
    </location>
</feature>
<dbReference type="PANTHER" id="PTHR18947:SF30">
    <property type="entry name" value="GIRDIN"/>
    <property type="match status" value="1"/>
</dbReference>
<organism evidence="9 10">
    <name type="scientific">Denticeps clupeoides</name>
    <name type="common">denticle herring</name>
    <dbReference type="NCBI Taxonomy" id="299321"/>
    <lineage>
        <taxon>Eukaryota</taxon>
        <taxon>Metazoa</taxon>
        <taxon>Chordata</taxon>
        <taxon>Craniata</taxon>
        <taxon>Vertebrata</taxon>
        <taxon>Euteleostomi</taxon>
        <taxon>Actinopterygii</taxon>
        <taxon>Neopterygii</taxon>
        <taxon>Teleostei</taxon>
        <taxon>Clupei</taxon>
        <taxon>Clupeiformes</taxon>
        <taxon>Denticipitoidei</taxon>
        <taxon>Denticipitidae</taxon>
        <taxon>Denticeps</taxon>
    </lineage>
</organism>
<sequence length="1745" mass="199575">MEVGATADVERFMRTPLVLWVKTFGNVGEKDGGVIAEYCELVDGLFLNQIMEEIDPKVTSYTIKKVNGDVCQRIQNLSVLIQHIKTYYQETLQQLIMMPLPNVLQLGRAPFSELSFDEMKKILLLLLGCAVQCGKKEEYIEKIQTLDFGIKAMIASHIQEVTESQDSVLDLHWLDVSDFCPEDLDSLCRSMAVHLQKLVDQRDHNLETIVDLMQERECRPLTELNALPIDSSHAIHDPASQRHMAVELADTKAKTRRLRQELEEKSEQLLDCRQDLESLEAELKRFQQENLVLLADARAMRVYRDELDALREKAMRADKLESEVGRYRDKLHSMEFYRAKVEELKEDNQVLLETKTMLEEQLEGSRARSDKLHQLEKHNLQLQAKIHNMEEVKNADQKRIEELLEDNFVLEIAQKRSIEESLHLGWELEQLSKSSQESEGPVQKSLDAEVTEKACSQMLRLERENQRLLTTLEELRRTSDPSVECRHDTLKQVEEVKEEDACINKTFSLDMIQSNTQDKLKISFPKHMDVPDSTDNKELIEQEMQHVTLWRNVGFMGLDVQINKHLKEKDAMQEKMDSSKVEQPESADYLKQKEKGSLDLLCGILDSYHPKVQRDAGTQEQNSLVQHAQCPVSCHALDAENKQLLTALENASRRLRRLEAELWDLECEKQALRGSLEELRIGDRCLEQLEADSKALKQEALQLERDKGRLEKENRRLRQRVEIQEATLDSNSLSLAGLEKENRALGKELEALKECNARVKELENESRDLLKQAAIDQKTLTALQEDMVSEKLKMQNKDKELEKLTRELEKMGLNEQQLLSDQRAADDSRYKQLESDLESSLKRCVEIKEEKMTVLESRLKETSALNQQLRQELRTVKQNYEAMLQREEEDWLSHGDIGGLRAWQKESQEATRELLRVKDHLIEVERNNATLQAERQALETHLEQLQTQTTGQNAQTLALQQQLASLQESSITLQMQNAQLQVEKSTLTSQSASLMAQNIQLQGQQCSLEGERESAVRDREDLRKVNELLLRDHERLTALHERQAAEYESLISKHRGLKNSHRRLELEHHALEDRHNTLLQQKSQLEELERTLKVEQQQMLQEKDKHRSTAAECQRLRDEKDWLDQSYQQLLKENESLQAEHKNTKCLLNTMKLDQMRLESELSNFKEQYQQLDITSTKLTNQCELLTQLKRNLEEENRHLLQQIQTLMLQIRNLLEHTMESKDLFHVEQRQYIDKLNELRRQKEKLEEKIMDQYKFYESSPTKRRGNWITLKMKKLMKTKSREQEKERGRSHVETHCEGSRGHDNSSCGGSQDSAESASNSMDDSLSPKRSSIAALKKIPVMLNRQKERGKLRTLFHRSLSMNDLLHERDLSGRDCADPSDQPMRAKEGDEEHSSLKHPSSQFISHTFPSHMFTSSVRIRPWGEGKDCHKDGVDSIQGHTDGQSESSGAFSLENEAWSSGSSPTQEPPRSRCSESAAPPKPPRDALALASYSSGRGIWRSSSGRATGSKGVQSQNLRRTESARVTRVTKGSCSHSTSRPGDKSSSASSCLDCFSTPLRRGGHGSRGGNGPCSTLPRSSSVISTSEGSSRRASFHSMISRSATASPRKNNIDESRDKESDQIPSPSAHQSASELEAPGLTERPDGADVRCPEPPFRPLFTIDSVFSNTIFGEPSLKSQVQTSFSLDSSHDHKISGVQVKKQAEPVSLDKQENQKSGEQDFSVNESVTSVYHSLSDLSSTKAENEMN</sequence>
<dbReference type="PANTHER" id="PTHR18947">
    <property type="entry name" value="HOOK PROTEINS"/>
    <property type="match status" value="1"/>
</dbReference>
<feature type="compositionally biased region" description="Low complexity" evidence="7">
    <location>
        <begin position="1576"/>
        <end position="1590"/>
    </location>
</feature>
<evidence type="ECO:0000256" key="1">
    <source>
        <dbReference type="ARBA" id="ARBA00004496"/>
    </source>
</evidence>
<evidence type="ECO:0000259" key="8">
    <source>
        <dbReference type="Pfam" id="PF19047"/>
    </source>
</evidence>
<feature type="compositionally biased region" description="Basic and acidic residues" evidence="7">
    <location>
        <begin position="1640"/>
        <end position="1649"/>
    </location>
</feature>
<feature type="compositionally biased region" description="Low complexity" evidence="7">
    <location>
        <begin position="1490"/>
        <end position="1504"/>
    </location>
</feature>
<evidence type="ECO:0000256" key="5">
    <source>
        <dbReference type="ARBA" id="ARBA00061299"/>
    </source>
</evidence>
<dbReference type="Gene3D" id="1.10.418.10">
    <property type="entry name" value="Calponin-like domain"/>
    <property type="match status" value="1"/>
</dbReference>
<feature type="compositionally biased region" description="Basic and acidic residues" evidence="7">
    <location>
        <begin position="1699"/>
        <end position="1716"/>
    </location>
</feature>
<name>A0AAY4EV30_9TELE</name>
<evidence type="ECO:0000256" key="7">
    <source>
        <dbReference type="SAM" id="MobiDB-lite"/>
    </source>
</evidence>
<keyword evidence="2" id="KW-0963">Cytoplasm</keyword>
<dbReference type="Ensembl" id="ENSDCDT00010072330.1">
    <property type="protein sequence ID" value="ENSDCDP00010061560.1"/>
    <property type="gene ID" value="ENSDCDG00010033949.1"/>
</dbReference>
<evidence type="ECO:0000256" key="6">
    <source>
        <dbReference type="SAM" id="Coils"/>
    </source>
</evidence>
<feature type="compositionally biased region" description="Basic and acidic residues" evidence="7">
    <location>
        <begin position="1384"/>
        <end position="1395"/>
    </location>
</feature>
<dbReference type="InterPro" id="IPR036872">
    <property type="entry name" value="CH_dom_sf"/>
</dbReference>
<dbReference type="Proteomes" id="UP000694580">
    <property type="component" value="Chromosome 3"/>
</dbReference>
<evidence type="ECO:0000256" key="2">
    <source>
        <dbReference type="ARBA" id="ARBA00022490"/>
    </source>
</evidence>
<dbReference type="GeneTree" id="ENSGT00940000155559"/>
<evidence type="ECO:0000313" key="9">
    <source>
        <dbReference type="Ensembl" id="ENSDCDP00010061560.1"/>
    </source>
</evidence>
<feature type="compositionally biased region" description="Polar residues" evidence="7">
    <location>
        <begin position="1595"/>
        <end position="1607"/>
    </location>
</feature>
<dbReference type="GO" id="GO:0005737">
    <property type="term" value="C:cytoplasm"/>
    <property type="evidence" value="ECO:0007669"/>
    <property type="project" value="UniProtKB-SubCell"/>
</dbReference>
<reference evidence="9" key="2">
    <citation type="submission" date="2025-08" db="UniProtKB">
        <authorList>
            <consortium name="Ensembl"/>
        </authorList>
    </citation>
    <scope>IDENTIFICATION</scope>
</reference>
<feature type="compositionally biased region" description="Polar residues" evidence="7">
    <location>
        <begin position="1437"/>
        <end position="1449"/>
    </location>
</feature>
<feature type="compositionally biased region" description="Polar residues" evidence="7">
    <location>
        <begin position="1528"/>
        <end position="1538"/>
    </location>
</feature>
<reference evidence="9" key="3">
    <citation type="submission" date="2025-09" db="UniProtKB">
        <authorList>
            <consortium name="Ensembl"/>
        </authorList>
    </citation>
    <scope>IDENTIFICATION</scope>
</reference>
<comment type="subcellular location">
    <subcellularLocation>
        <location evidence="1">Cytoplasm</location>
    </subcellularLocation>
</comment>
<evidence type="ECO:0000256" key="4">
    <source>
        <dbReference type="ARBA" id="ARBA00023054"/>
    </source>
</evidence>
<dbReference type="GO" id="GO:0005813">
    <property type="term" value="C:centrosome"/>
    <property type="evidence" value="ECO:0007669"/>
    <property type="project" value="TreeGrafter"/>
</dbReference>
<feature type="compositionally biased region" description="Basic and acidic residues" evidence="7">
    <location>
        <begin position="1424"/>
        <end position="1433"/>
    </location>
</feature>
<feature type="compositionally biased region" description="Basic and acidic residues" evidence="7">
    <location>
        <begin position="1608"/>
        <end position="1619"/>
    </location>
</feature>
<proteinExistence type="inferred from homology"/>
<dbReference type="GO" id="GO:0030705">
    <property type="term" value="P:cytoskeleton-dependent intracellular transport"/>
    <property type="evidence" value="ECO:0007669"/>
    <property type="project" value="InterPro"/>
</dbReference>
<feature type="coiled-coil region" evidence="6">
    <location>
        <begin position="1054"/>
        <end position="1256"/>
    </location>
</feature>
<keyword evidence="4 6" id="KW-0175">Coiled coil</keyword>
<keyword evidence="3" id="KW-0344">Guanine-nucleotide releasing factor</keyword>
<evidence type="ECO:0000256" key="3">
    <source>
        <dbReference type="ARBA" id="ARBA00022658"/>
    </source>
</evidence>
<dbReference type="GO" id="GO:0007165">
    <property type="term" value="P:signal transduction"/>
    <property type="evidence" value="ECO:0007669"/>
    <property type="project" value="UniProtKB-ARBA"/>
</dbReference>
<dbReference type="SUPFAM" id="SSF116907">
    <property type="entry name" value="Hook domain"/>
    <property type="match status" value="1"/>
</dbReference>
<feature type="coiled-coil region" evidence="6">
    <location>
        <begin position="634"/>
        <end position="948"/>
    </location>
</feature>
<dbReference type="GO" id="GO:0005085">
    <property type="term" value="F:guanyl-nucleotide exchange factor activity"/>
    <property type="evidence" value="ECO:0007669"/>
    <property type="project" value="UniProtKB-KW"/>
</dbReference>
<protein>
    <recommendedName>
        <fullName evidence="8">HOOK N-terminal domain-containing protein</fullName>
    </recommendedName>
</protein>
<feature type="domain" description="HOOK N-terminal" evidence="8">
    <location>
        <begin position="35"/>
        <end position="160"/>
    </location>
</feature>
<feature type="region of interest" description="Disordered" evidence="7">
    <location>
        <begin position="1274"/>
        <end position="1330"/>
    </location>
</feature>
<feature type="compositionally biased region" description="Polar residues" evidence="7">
    <location>
        <begin position="1397"/>
        <end position="1409"/>
    </location>
</feature>
<dbReference type="InterPro" id="IPR043936">
    <property type="entry name" value="HOOK_N"/>
</dbReference>
<dbReference type="Pfam" id="PF19047">
    <property type="entry name" value="HOOK_N"/>
    <property type="match status" value="1"/>
</dbReference>
<feature type="region of interest" description="Disordered" evidence="7">
    <location>
        <begin position="1680"/>
        <end position="1723"/>
    </location>
</feature>